<comment type="caution">
    <text evidence="2">The sequence shown here is derived from an EMBL/GenBank/DDBJ whole genome shotgun (WGS) entry which is preliminary data.</text>
</comment>
<dbReference type="Proteomes" id="UP000198406">
    <property type="component" value="Unassembled WGS sequence"/>
</dbReference>
<dbReference type="OrthoDB" id="419598at2759"/>
<organism evidence="2 3">
    <name type="scientific">Fistulifera solaris</name>
    <name type="common">Oleaginous diatom</name>
    <dbReference type="NCBI Taxonomy" id="1519565"/>
    <lineage>
        <taxon>Eukaryota</taxon>
        <taxon>Sar</taxon>
        <taxon>Stramenopiles</taxon>
        <taxon>Ochrophyta</taxon>
        <taxon>Bacillariophyta</taxon>
        <taxon>Bacillariophyceae</taxon>
        <taxon>Bacillariophycidae</taxon>
        <taxon>Naviculales</taxon>
        <taxon>Naviculaceae</taxon>
        <taxon>Fistulifera</taxon>
    </lineage>
</organism>
<evidence type="ECO:0000313" key="2">
    <source>
        <dbReference type="EMBL" id="GAX19196.1"/>
    </source>
</evidence>
<dbReference type="Gene3D" id="3.40.50.720">
    <property type="entry name" value="NAD(P)-binding Rossmann-like Domain"/>
    <property type="match status" value="1"/>
</dbReference>
<dbReference type="InterPro" id="IPR016040">
    <property type="entry name" value="NAD(P)-bd_dom"/>
</dbReference>
<reference evidence="2 3" key="1">
    <citation type="journal article" date="2015" name="Plant Cell">
        <title>Oil accumulation by the oleaginous diatom Fistulifera solaris as revealed by the genome and transcriptome.</title>
        <authorList>
            <person name="Tanaka T."/>
            <person name="Maeda Y."/>
            <person name="Veluchamy A."/>
            <person name="Tanaka M."/>
            <person name="Abida H."/>
            <person name="Marechal E."/>
            <person name="Bowler C."/>
            <person name="Muto M."/>
            <person name="Sunaga Y."/>
            <person name="Tanaka M."/>
            <person name="Yoshino T."/>
            <person name="Taniguchi T."/>
            <person name="Fukuda Y."/>
            <person name="Nemoto M."/>
            <person name="Matsumoto M."/>
            <person name="Wong P.S."/>
            <person name="Aburatani S."/>
            <person name="Fujibuchi W."/>
        </authorList>
    </citation>
    <scope>NUCLEOTIDE SEQUENCE [LARGE SCALE GENOMIC DNA]</scope>
    <source>
        <strain evidence="2 3">JPCC DA0580</strain>
    </source>
</reference>
<accession>A0A1Z5JZB4</accession>
<dbReference type="Pfam" id="PF13460">
    <property type="entry name" value="NAD_binding_10"/>
    <property type="match status" value="1"/>
</dbReference>
<dbReference type="InParanoid" id="A0A1Z5JZB4"/>
<gene>
    <name evidence="2" type="ORF">FisN_4Lh217</name>
</gene>
<sequence length="264" mass="29818">MNESSSSTVPSPVLCILFSSGGTADVGRHAVQAAIEKYDGPIRVLTKDPQVLQQTNWNCACPEPHQVDLQRLDVRAVDVSKDDLKEHLKDAGIVISALGNRQPFHGDCVAQAGTRNLVNAMLHHNISRLIMITSAGCNEDFPPMEFHWTGTILRCLFRWVSRREYRDLCLAEDELRNHEQSDRLDYLIVRPVGLSEERPPVHAWVIQKQKHEDKLGPDMSKMDCARFCLQEALQPTFHRQAVVIGSDPETFVFNPNKSVKSNRE</sequence>
<dbReference type="PANTHER" id="PTHR15020">
    <property type="entry name" value="FLAVIN REDUCTASE-RELATED"/>
    <property type="match status" value="1"/>
</dbReference>
<proteinExistence type="predicted"/>
<dbReference type="EMBL" id="BDSP01000136">
    <property type="protein sequence ID" value="GAX19196.1"/>
    <property type="molecule type" value="Genomic_DNA"/>
</dbReference>
<evidence type="ECO:0000313" key="3">
    <source>
        <dbReference type="Proteomes" id="UP000198406"/>
    </source>
</evidence>
<protein>
    <recommendedName>
        <fullName evidence="1">NAD(P)-binding domain-containing protein</fullName>
    </recommendedName>
</protein>
<dbReference type="AlphaFoldDB" id="A0A1Z5JZB4"/>
<feature type="domain" description="NAD(P)-binding" evidence="1">
    <location>
        <begin position="21"/>
        <end position="232"/>
    </location>
</feature>
<keyword evidence="3" id="KW-1185">Reference proteome</keyword>
<dbReference type="InterPro" id="IPR036291">
    <property type="entry name" value="NAD(P)-bd_dom_sf"/>
</dbReference>
<name>A0A1Z5JZB4_FISSO</name>
<dbReference type="PANTHER" id="PTHR15020:SF11">
    <property type="entry name" value="OS06G0360300 PROTEIN"/>
    <property type="match status" value="1"/>
</dbReference>
<dbReference type="SUPFAM" id="SSF51735">
    <property type="entry name" value="NAD(P)-binding Rossmann-fold domains"/>
    <property type="match status" value="1"/>
</dbReference>
<evidence type="ECO:0000259" key="1">
    <source>
        <dbReference type="Pfam" id="PF13460"/>
    </source>
</evidence>